<proteinExistence type="inferred from homology"/>
<dbReference type="FunFam" id="1.20.910.10:FF:000007">
    <property type="entry name" value="Bifunctional TENA-E protein"/>
    <property type="match status" value="1"/>
</dbReference>
<dbReference type="AlphaFoldDB" id="A0A068TRX7"/>
<dbReference type="Pfam" id="PF03070">
    <property type="entry name" value="TENA_THI-4"/>
    <property type="match status" value="1"/>
</dbReference>
<protein>
    <recommendedName>
        <fullName evidence="3">aminopyrimidine aminohydrolase</fullName>
        <ecNumber evidence="3">3.5.99.2</ecNumber>
    </recommendedName>
    <alternativeName>
        <fullName evidence="10">Aminopyrimidine aminohydrolase</fullName>
    </alternativeName>
    <alternativeName>
        <fullName evidence="11">Formylaminopyrimidine amidohydrolase</fullName>
    </alternativeName>
    <alternativeName>
        <fullName evidence="9">Formylaminopyrimidine deformylase</fullName>
    </alternativeName>
</protein>
<dbReference type="Gene3D" id="1.20.910.10">
    <property type="entry name" value="Heme oxygenase-like"/>
    <property type="match status" value="1"/>
</dbReference>
<evidence type="ECO:0000256" key="3">
    <source>
        <dbReference type="ARBA" id="ARBA00012684"/>
    </source>
</evidence>
<dbReference type="FunCoup" id="A0A068TRX7">
    <property type="interactions" value="211"/>
</dbReference>
<dbReference type="GO" id="GO:0050334">
    <property type="term" value="F:thiaminase activity"/>
    <property type="evidence" value="ECO:0007669"/>
    <property type="project" value="UniProtKB-EC"/>
</dbReference>
<keyword evidence="4" id="KW-0378">Hydrolase</keyword>
<evidence type="ECO:0000256" key="4">
    <source>
        <dbReference type="ARBA" id="ARBA00022801"/>
    </source>
</evidence>
<evidence type="ECO:0000256" key="1">
    <source>
        <dbReference type="ARBA" id="ARBA00001881"/>
    </source>
</evidence>
<dbReference type="PANTHER" id="PTHR43198:SF5">
    <property type="entry name" value="BIFUNCTIONAL TENA-E PROTEIN"/>
    <property type="match status" value="1"/>
</dbReference>
<accession>A0A068TRX7</accession>
<feature type="domain" description="Thiaminase-2/PQQC" evidence="12">
    <location>
        <begin position="22"/>
        <end position="227"/>
    </location>
</feature>
<keyword evidence="14" id="KW-1185">Reference proteome</keyword>
<dbReference type="GO" id="GO:0005829">
    <property type="term" value="C:cytosol"/>
    <property type="evidence" value="ECO:0007669"/>
    <property type="project" value="TreeGrafter"/>
</dbReference>
<dbReference type="OMA" id="FNTWLVQ"/>
<dbReference type="STRING" id="49390.A0A068TRX7"/>
<evidence type="ECO:0000256" key="10">
    <source>
        <dbReference type="ARBA" id="ARBA00079571"/>
    </source>
</evidence>
<keyword evidence="5" id="KW-0784">Thiamine biosynthesis</keyword>
<comment type="pathway">
    <text evidence="2">Cofactor biosynthesis; thiamine diphosphate biosynthesis.</text>
</comment>
<evidence type="ECO:0000259" key="12">
    <source>
        <dbReference type="Pfam" id="PF03070"/>
    </source>
</evidence>
<dbReference type="EC" id="3.5.99.2" evidence="3"/>
<evidence type="ECO:0000313" key="13">
    <source>
        <dbReference type="EMBL" id="CDO98777.1"/>
    </source>
</evidence>
<dbReference type="Gramene" id="CDO98777">
    <property type="protein sequence ID" value="CDO98777"/>
    <property type="gene ID" value="GSCOC_T00025696001"/>
</dbReference>
<dbReference type="PhylomeDB" id="A0A068TRX7"/>
<evidence type="ECO:0000256" key="6">
    <source>
        <dbReference type="ARBA" id="ARBA00023157"/>
    </source>
</evidence>
<evidence type="ECO:0000256" key="9">
    <source>
        <dbReference type="ARBA" id="ARBA00077314"/>
    </source>
</evidence>
<gene>
    <name evidence="13" type="ORF">GSCOC_T00025696001</name>
</gene>
<dbReference type="InterPro" id="IPR004305">
    <property type="entry name" value="Thiaminase-2/PQQC"/>
</dbReference>
<dbReference type="GO" id="GO:0009228">
    <property type="term" value="P:thiamine biosynthetic process"/>
    <property type="evidence" value="ECO:0007669"/>
    <property type="project" value="UniProtKB-KW"/>
</dbReference>
<dbReference type="Proteomes" id="UP000295252">
    <property type="component" value="Chromosome V"/>
</dbReference>
<comment type="catalytic activity">
    <reaction evidence="1">
        <text>4-amino-5-aminomethyl-2-methylpyrimidine + H2O = 4-amino-5-hydroxymethyl-2-methylpyrimidine + NH4(+)</text>
        <dbReference type="Rhea" id="RHEA:31799"/>
        <dbReference type="ChEBI" id="CHEBI:15377"/>
        <dbReference type="ChEBI" id="CHEBI:16892"/>
        <dbReference type="ChEBI" id="CHEBI:28938"/>
        <dbReference type="ChEBI" id="CHEBI:63416"/>
        <dbReference type="EC" id="3.5.99.2"/>
    </reaction>
</comment>
<dbReference type="OrthoDB" id="37730at2759"/>
<evidence type="ECO:0000256" key="7">
    <source>
        <dbReference type="ARBA" id="ARBA00050721"/>
    </source>
</evidence>
<reference evidence="14" key="1">
    <citation type="journal article" date="2014" name="Science">
        <title>The coffee genome provides insight into the convergent evolution of caffeine biosynthesis.</title>
        <authorList>
            <person name="Denoeud F."/>
            <person name="Carretero-Paulet L."/>
            <person name="Dereeper A."/>
            <person name="Droc G."/>
            <person name="Guyot R."/>
            <person name="Pietrella M."/>
            <person name="Zheng C."/>
            <person name="Alberti A."/>
            <person name="Anthony F."/>
            <person name="Aprea G."/>
            <person name="Aury J.M."/>
            <person name="Bento P."/>
            <person name="Bernard M."/>
            <person name="Bocs S."/>
            <person name="Campa C."/>
            <person name="Cenci A."/>
            <person name="Combes M.C."/>
            <person name="Crouzillat D."/>
            <person name="Da Silva C."/>
            <person name="Daddiego L."/>
            <person name="De Bellis F."/>
            <person name="Dussert S."/>
            <person name="Garsmeur O."/>
            <person name="Gayraud T."/>
            <person name="Guignon V."/>
            <person name="Jahn K."/>
            <person name="Jamilloux V."/>
            <person name="Joet T."/>
            <person name="Labadie K."/>
            <person name="Lan T."/>
            <person name="Leclercq J."/>
            <person name="Lepelley M."/>
            <person name="Leroy T."/>
            <person name="Li L.T."/>
            <person name="Librado P."/>
            <person name="Lopez L."/>
            <person name="Munoz A."/>
            <person name="Noel B."/>
            <person name="Pallavicini A."/>
            <person name="Perrotta G."/>
            <person name="Poncet V."/>
            <person name="Pot D."/>
            <person name="Priyono X."/>
            <person name="Rigoreau M."/>
            <person name="Rouard M."/>
            <person name="Rozas J."/>
            <person name="Tranchant-Dubreuil C."/>
            <person name="VanBuren R."/>
            <person name="Zhang Q."/>
            <person name="Andrade A.C."/>
            <person name="Argout X."/>
            <person name="Bertrand B."/>
            <person name="de Kochko A."/>
            <person name="Graziosi G."/>
            <person name="Henry R.J."/>
            <person name="Jayarama X."/>
            <person name="Ming R."/>
            <person name="Nagai C."/>
            <person name="Rounsley S."/>
            <person name="Sankoff D."/>
            <person name="Giuliano G."/>
            <person name="Albert V.A."/>
            <person name="Wincker P."/>
            <person name="Lashermes P."/>
        </authorList>
    </citation>
    <scope>NUCLEOTIDE SEQUENCE [LARGE SCALE GENOMIC DNA]</scope>
    <source>
        <strain evidence="14">cv. DH200-94</strain>
    </source>
</reference>
<dbReference type="InterPro" id="IPR050967">
    <property type="entry name" value="Thiamine_Salvage_TenA"/>
</dbReference>
<dbReference type="InParanoid" id="A0A068TRX7"/>
<evidence type="ECO:0000313" key="14">
    <source>
        <dbReference type="Proteomes" id="UP000295252"/>
    </source>
</evidence>
<dbReference type="PANTHER" id="PTHR43198">
    <property type="entry name" value="BIFUNCTIONAL TH2 PROTEIN"/>
    <property type="match status" value="1"/>
</dbReference>
<evidence type="ECO:0000256" key="5">
    <source>
        <dbReference type="ARBA" id="ARBA00022977"/>
    </source>
</evidence>
<dbReference type="InterPro" id="IPR016084">
    <property type="entry name" value="Haem_Oase-like_multi-hlx"/>
</dbReference>
<evidence type="ECO:0000256" key="8">
    <source>
        <dbReference type="ARBA" id="ARBA00060919"/>
    </source>
</evidence>
<organism evidence="13 14">
    <name type="scientific">Coffea canephora</name>
    <name type="common">Robusta coffee</name>
    <dbReference type="NCBI Taxonomy" id="49390"/>
    <lineage>
        <taxon>Eukaryota</taxon>
        <taxon>Viridiplantae</taxon>
        <taxon>Streptophyta</taxon>
        <taxon>Embryophyta</taxon>
        <taxon>Tracheophyta</taxon>
        <taxon>Spermatophyta</taxon>
        <taxon>Magnoliopsida</taxon>
        <taxon>eudicotyledons</taxon>
        <taxon>Gunneridae</taxon>
        <taxon>Pentapetalae</taxon>
        <taxon>asterids</taxon>
        <taxon>lamiids</taxon>
        <taxon>Gentianales</taxon>
        <taxon>Rubiaceae</taxon>
        <taxon>Ixoroideae</taxon>
        <taxon>Gardenieae complex</taxon>
        <taxon>Bertiereae - Coffeeae clade</taxon>
        <taxon>Coffeeae</taxon>
        <taxon>Coffea</taxon>
    </lineage>
</organism>
<evidence type="ECO:0000256" key="11">
    <source>
        <dbReference type="ARBA" id="ARBA00082825"/>
    </source>
</evidence>
<dbReference type="CDD" id="cd19357">
    <property type="entry name" value="TenA_E_At3g16990-like"/>
    <property type="match status" value="1"/>
</dbReference>
<dbReference type="EMBL" id="HG739087">
    <property type="protein sequence ID" value="CDO98777.1"/>
    <property type="molecule type" value="Genomic_DNA"/>
</dbReference>
<name>A0A068TRX7_COFCA</name>
<evidence type="ECO:0000256" key="2">
    <source>
        <dbReference type="ARBA" id="ARBA00004948"/>
    </source>
</evidence>
<keyword evidence="6" id="KW-1015">Disulfide bond</keyword>
<sequence length="231" mass="26537">MERKDEAEEAKSKVSVIETWLRKHRLLYVGATRHPFIHSIRDGSVDVSSFKRWLEQDYIFVRAFVPFVATVLLKAWKESFDATDLDVILSGMASLNDEFAWFNKEASKWGVSLTNVAPQKANLDYCRFLESLMSSEVEYTVAITAFWAIETVYQDSFAHCLEDGSNTPEELRDTCQRWGNDGFGRYCHALQSIAEHHLEKASDDVRKRTEAAVLDVLEYEVAFWNMSQGDT</sequence>
<dbReference type="SUPFAM" id="SSF48613">
    <property type="entry name" value="Heme oxygenase-like"/>
    <property type="match status" value="1"/>
</dbReference>
<comment type="catalytic activity">
    <reaction evidence="7">
        <text>N-formyl-4-amino-5-aminomethyl-2-methylpyrimidine + H2O = 4-amino-5-aminomethyl-2-methylpyrimidine + formate</text>
        <dbReference type="Rhea" id="RHEA:46212"/>
        <dbReference type="ChEBI" id="CHEBI:15377"/>
        <dbReference type="ChEBI" id="CHEBI:15740"/>
        <dbReference type="ChEBI" id="CHEBI:63416"/>
        <dbReference type="ChEBI" id="CHEBI:85895"/>
    </reaction>
</comment>
<comment type="similarity">
    <text evidence="8">Belongs to the thiaminase-2 family.</text>
</comment>